<reference evidence="2 3" key="1">
    <citation type="journal article" date="2012" name="Stand. Genomic Sci.">
        <title>Complete genome sequencing and analysis of Saprospira grandis str. Lewin, a predatory marine bacterium.</title>
        <authorList>
            <person name="Saw J.H."/>
            <person name="Yuryev A."/>
            <person name="Kanbe M."/>
            <person name="Hou S."/>
            <person name="Young A.G."/>
            <person name="Aizawa S."/>
            <person name="Alam M."/>
        </authorList>
    </citation>
    <scope>NUCLEOTIDE SEQUENCE [LARGE SCALE GENOMIC DNA]</scope>
    <source>
        <strain evidence="2 3">Lewin</strain>
    </source>
</reference>
<dbReference type="RefSeq" id="WP_015692834.1">
    <property type="nucleotide sequence ID" value="NC_016940.1"/>
</dbReference>
<dbReference type="AlphaFoldDB" id="H6L5K5"/>
<dbReference type="EMBL" id="CP002831">
    <property type="protein sequence ID" value="AFC25221.1"/>
    <property type="molecule type" value="Genomic_DNA"/>
</dbReference>
<dbReference type="Proteomes" id="UP000007519">
    <property type="component" value="Chromosome"/>
</dbReference>
<proteinExistence type="predicted"/>
<evidence type="ECO:0000313" key="2">
    <source>
        <dbReference type="EMBL" id="AFC25221.1"/>
    </source>
</evidence>
<accession>H6L5K5</accession>
<dbReference type="OrthoDB" id="1493676at2"/>
<dbReference type="HOGENOM" id="CLU_1905284_0_0_10"/>
<keyword evidence="1" id="KW-0732">Signal</keyword>
<name>H6L5K5_SAPGL</name>
<evidence type="ECO:0000256" key="1">
    <source>
        <dbReference type="SAM" id="SignalP"/>
    </source>
</evidence>
<protein>
    <submittedName>
        <fullName evidence="2">Uncharacterized protein</fullName>
    </submittedName>
</protein>
<dbReference type="KEGG" id="sgn:SGRA_2493"/>
<dbReference type="STRING" id="984262.SGRA_2493"/>
<evidence type="ECO:0000313" key="3">
    <source>
        <dbReference type="Proteomes" id="UP000007519"/>
    </source>
</evidence>
<organism evidence="2 3">
    <name type="scientific">Saprospira grandis (strain Lewin)</name>
    <dbReference type="NCBI Taxonomy" id="984262"/>
    <lineage>
        <taxon>Bacteria</taxon>
        <taxon>Pseudomonadati</taxon>
        <taxon>Bacteroidota</taxon>
        <taxon>Saprospiria</taxon>
        <taxon>Saprospirales</taxon>
        <taxon>Saprospiraceae</taxon>
        <taxon>Saprospira</taxon>
    </lineage>
</organism>
<gene>
    <name evidence="2" type="ordered locus">SGRA_2493</name>
</gene>
<feature type="chain" id="PRO_5003604072" evidence="1">
    <location>
        <begin position="21"/>
        <end position="133"/>
    </location>
</feature>
<sequence>MKHIFTLICCCFFALQVSWAQSTKTLVQSMPLAAATASLEIAAEVEIEYWEEEQVRITTEVIAENVSEAILKKLVMIGRYNIVQKETPKGLVLYMPKMEHQVILRGQILDEQLKIKVQLPKGMKLQTIDKSAL</sequence>
<feature type="signal peptide" evidence="1">
    <location>
        <begin position="1"/>
        <end position="20"/>
    </location>
</feature>
<keyword evidence="3" id="KW-1185">Reference proteome</keyword>